<protein>
    <recommendedName>
        <fullName evidence="1">DEAD/DEAH-box helicase domain-containing protein</fullName>
    </recommendedName>
</protein>
<name>A0A0C9SY63_PLICR</name>
<dbReference type="HOGENOM" id="CLU_155619_0_0_1"/>
<sequence>LMARHKWQGQLGKTTIQLISKAQAADWPDALYDWQLHLVARILDSDDILAVTATGDGKSAVFASHILVLQEMNRHPHLYPDLPCREIPIGIVITPTKGLASNHARTRQ</sequence>
<dbReference type="Pfam" id="PF00270">
    <property type="entry name" value="DEAD"/>
    <property type="match status" value="1"/>
</dbReference>
<organism evidence="2 3">
    <name type="scientific">Plicaturopsis crispa FD-325 SS-3</name>
    <dbReference type="NCBI Taxonomy" id="944288"/>
    <lineage>
        <taxon>Eukaryota</taxon>
        <taxon>Fungi</taxon>
        <taxon>Dikarya</taxon>
        <taxon>Basidiomycota</taxon>
        <taxon>Agaricomycotina</taxon>
        <taxon>Agaricomycetes</taxon>
        <taxon>Agaricomycetidae</taxon>
        <taxon>Amylocorticiales</taxon>
        <taxon>Amylocorticiaceae</taxon>
        <taxon>Plicatura</taxon>
        <taxon>Plicaturopsis crispa</taxon>
    </lineage>
</organism>
<dbReference type="OrthoDB" id="3260945at2759"/>
<keyword evidence="3" id="KW-1185">Reference proteome</keyword>
<reference evidence="2 3" key="1">
    <citation type="submission" date="2014-06" db="EMBL/GenBank/DDBJ databases">
        <title>Evolutionary Origins and Diversification of the Mycorrhizal Mutualists.</title>
        <authorList>
            <consortium name="DOE Joint Genome Institute"/>
            <consortium name="Mycorrhizal Genomics Consortium"/>
            <person name="Kohler A."/>
            <person name="Kuo A."/>
            <person name="Nagy L.G."/>
            <person name="Floudas D."/>
            <person name="Copeland A."/>
            <person name="Barry K.W."/>
            <person name="Cichocki N."/>
            <person name="Veneault-Fourrey C."/>
            <person name="LaButti K."/>
            <person name="Lindquist E.A."/>
            <person name="Lipzen A."/>
            <person name="Lundell T."/>
            <person name="Morin E."/>
            <person name="Murat C."/>
            <person name="Riley R."/>
            <person name="Ohm R."/>
            <person name="Sun H."/>
            <person name="Tunlid A."/>
            <person name="Henrissat B."/>
            <person name="Grigoriev I.V."/>
            <person name="Hibbett D.S."/>
            <person name="Martin F."/>
        </authorList>
    </citation>
    <scope>NUCLEOTIDE SEQUENCE [LARGE SCALE GENOMIC DNA]</scope>
    <source>
        <strain evidence="2 3">FD-325 SS-3</strain>
    </source>
</reference>
<dbReference type="GO" id="GO:0005524">
    <property type="term" value="F:ATP binding"/>
    <property type="evidence" value="ECO:0007669"/>
    <property type="project" value="InterPro"/>
</dbReference>
<dbReference type="AlphaFoldDB" id="A0A0C9SY63"/>
<proteinExistence type="predicted"/>
<dbReference type="InterPro" id="IPR011545">
    <property type="entry name" value="DEAD/DEAH_box_helicase_dom"/>
</dbReference>
<evidence type="ECO:0000313" key="3">
    <source>
        <dbReference type="Proteomes" id="UP000053263"/>
    </source>
</evidence>
<dbReference type="InterPro" id="IPR027417">
    <property type="entry name" value="P-loop_NTPase"/>
</dbReference>
<dbReference type="Proteomes" id="UP000053263">
    <property type="component" value="Unassembled WGS sequence"/>
</dbReference>
<dbReference type="Gene3D" id="3.40.50.300">
    <property type="entry name" value="P-loop containing nucleotide triphosphate hydrolases"/>
    <property type="match status" value="1"/>
</dbReference>
<dbReference type="GO" id="GO:0003676">
    <property type="term" value="F:nucleic acid binding"/>
    <property type="evidence" value="ECO:0007669"/>
    <property type="project" value="InterPro"/>
</dbReference>
<evidence type="ECO:0000259" key="1">
    <source>
        <dbReference type="Pfam" id="PF00270"/>
    </source>
</evidence>
<dbReference type="EMBL" id="KN832569">
    <property type="protein sequence ID" value="KII84820.1"/>
    <property type="molecule type" value="Genomic_DNA"/>
</dbReference>
<accession>A0A0C9SY63</accession>
<feature type="non-terminal residue" evidence="2">
    <location>
        <position position="1"/>
    </location>
</feature>
<feature type="domain" description="DEAD/DEAH-box helicase" evidence="1">
    <location>
        <begin position="35"/>
        <end position="105"/>
    </location>
</feature>
<evidence type="ECO:0000313" key="2">
    <source>
        <dbReference type="EMBL" id="KII84820.1"/>
    </source>
</evidence>
<dbReference type="SUPFAM" id="SSF52540">
    <property type="entry name" value="P-loop containing nucleoside triphosphate hydrolases"/>
    <property type="match status" value="1"/>
</dbReference>
<gene>
    <name evidence="2" type="ORF">PLICRDRAFT_117195</name>
</gene>